<dbReference type="GO" id="GO:0004497">
    <property type="term" value="F:monooxygenase activity"/>
    <property type="evidence" value="ECO:0007669"/>
    <property type="project" value="UniProtKB-KW"/>
</dbReference>
<reference evidence="8 9" key="1">
    <citation type="submission" date="2019-11" db="EMBL/GenBank/DDBJ databases">
        <authorList>
            <person name="Holert J."/>
        </authorList>
    </citation>
    <scope>NUCLEOTIDE SEQUENCE [LARGE SCALE GENOMIC DNA]</scope>
    <source>
        <strain evidence="8">SB11_3</strain>
    </source>
</reference>
<dbReference type="InterPro" id="IPR050584">
    <property type="entry name" value="Cholesterol_7-desaturase"/>
</dbReference>
<dbReference type="PANTHER" id="PTHR21266:SF60">
    <property type="entry name" value="3-KETOSTEROID-9-ALPHA-MONOOXYGENASE, OXYGENASE COMPONENT"/>
    <property type="match status" value="1"/>
</dbReference>
<dbReference type="GO" id="GO:0008203">
    <property type="term" value="P:cholesterol metabolic process"/>
    <property type="evidence" value="ECO:0007669"/>
    <property type="project" value="InterPro"/>
</dbReference>
<dbReference type="PROSITE" id="PS51296">
    <property type="entry name" value="RIESKE"/>
    <property type="match status" value="1"/>
</dbReference>
<dbReference type="GO" id="GO:0046872">
    <property type="term" value="F:metal ion binding"/>
    <property type="evidence" value="ECO:0007669"/>
    <property type="project" value="UniProtKB-KW"/>
</dbReference>
<gene>
    <name evidence="8" type="primary">kshA_4</name>
    <name evidence="8" type="ORF">OPDIPICF_01007</name>
</gene>
<organism evidence="8 9">
    <name type="scientific">BD1-7 clade bacterium</name>
    <dbReference type="NCBI Taxonomy" id="2029982"/>
    <lineage>
        <taxon>Bacteria</taxon>
        <taxon>Pseudomonadati</taxon>
        <taxon>Pseudomonadota</taxon>
        <taxon>Gammaproteobacteria</taxon>
        <taxon>Cellvibrionales</taxon>
        <taxon>Spongiibacteraceae</taxon>
        <taxon>BD1-7 clade</taxon>
    </lineage>
</organism>
<keyword evidence="8" id="KW-0503">Monooxygenase</keyword>
<dbReference type="Gene3D" id="3.90.380.10">
    <property type="entry name" value="Naphthalene 1,2-dioxygenase Alpha Subunit, Chain A, domain 1"/>
    <property type="match status" value="1"/>
</dbReference>
<dbReference type="InterPro" id="IPR045605">
    <property type="entry name" value="KshA-like_C"/>
</dbReference>
<keyword evidence="2" id="KW-0001">2Fe-2S</keyword>
<dbReference type="PANTHER" id="PTHR21266">
    <property type="entry name" value="IRON-SULFUR DOMAIN CONTAINING PROTEIN"/>
    <property type="match status" value="1"/>
</dbReference>
<evidence type="ECO:0000256" key="1">
    <source>
        <dbReference type="ARBA" id="ARBA00001962"/>
    </source>
</evidence>
<keyword evidence="3" id="KW-0479">Metal-binding</keyword>
<evidence type="ECO:0000313" key="8">
    <source>
        <dbReference type="EMBL" id="CAA0105939.1"/>
    </source>
</evidence>
<dbReference type="SUPFAM" id="SSF50022">
    <property type="entry name" value="ISP domain"/>
    <property type="match status" value="1"/>
</dbReference>
<dbReference type="Proteomes" id="UP000441399">
    <property type="component" value="Unassembled WGS sequence"/>
</dbReference>
<dbReference type="Pfam" id="PF19298">
    <property type="entry name" value="KshA_C"/>
    <property type="match status" value="1"/>
</dbReference>
<dbReference type="AlphaFoldDB" id="A0A5S9PP42"/>
<dbReference type="EMBL" id="CACSIO010000012">
    <property type="protein sequence ID" value="CAA0105939.1"/>
    <property type="molecule type" value="Genomic_DNA"/>
</dbReference>
<evidence type="ECO:0000256" key="6">
    <source>
        <dbReference type="ARBA" id="ARBA00023014"/>
    </source>
</evidence>
<dbReference type="OrthoDB" id="9769355at2"/>
<protein>
    <submittedName>
        <fullName evidence="8">3-ketosteroid-9-alpha-monooxygenase, oxygenase component</fullName>
        <ecNumber evidence="8">1.14.13.142</ecNumber>
    </submittedName>
</protein>
<dbReference type="EC" id="1.14.13.142" evidence="8"/>
<feature type="domain" description="Rieske" evidence="7">
    <location>
        <begin position="20"/>
        <end position="121"/>
    </location>
</feature>
<dbReference type="InterPro" id="IPR017941">
    <property type="entry name" value="Rieske_2Fe-2S"/>
</dbReference>
<evidence type="ECO:0000259" key="7">
    <source>
        <dbReference type="PROSITE" id="PS51296"/>
    </source>
</evidence>
<keyword evidence="9" id="KW-1185">Reference proteome</keyword>
<dbReference type="GO" id="GO:0051537">
    <property type="term" value="F:2 iron, 2 sulfur cluster binding"/>
    <property type="evidence" value="ECO:0007669"/>
    <property type="project" value="UniProtKB-KW"/>
</dbReference>
<evidence type="ECO:0000256" key="3">
    <source>
        <dbReference type="ARBA" id="ARBA00022723"/>
    </source>
</evidence>
<evidence type="ECO:0000256" key="4">
    <source>
        <dbReference type="ARBA" id="ARBA00023002"/>
    </source>
</evidence>
<evidence type="ECO:0000256" key="2">
    <source>
        <dbReference type="ARBA" id="ARBA00022714"/>
    </source>
</evidence>
<keyword evidence="6" id="KW-0411">Iron-sulfur</keyword>
<dbReference type="Pfam" id="PF00355">
    <property type="entry name" value="Rieske"/>
    <property type="match status" value="1"/>
</dbReference>
<sequence length="382" mass="43446">MLDLPFNHKPVGHIYPPGWYAIALTKKLKPGDIEGFKAFGKYFVVYRTKAGKPKVTDGFCPHRGNDMARGGFVEGNELVCGSHGRRFGEDGRCTEIPGCPTAAKQHLKTYEVDERDGIVRMWHSNTGAKPGWKVPNLPKPQDGEWGPVKWNTIGEYRTNIDIFNQDVIDNTHFFYTHGVSEASTVIDIEHEALHAKTRGLAKPSRLADLLRIPTIIRKDRPIAYRLNSIWNKVIDQISNRLNSRMEGNWAELHGAIHGMGMVYYRGTLDFKMFKQDYLIVSLPVPIDEKTIQVRLGVALSRKPSLIAAVLGTPRFFSEIKAGFEMDRPLWEGLAIQGAQFIENEEDGLLFQQYHDWVTRQMEYDYPEQVVHIQPDKKDNKAA</sequence>
<accession>A0A5S9PP42</accession>
<dbReference type="InterPro" id="IPR036922">
    <property type="entry name" value="Rieske_2Fe-2S_sf"/>
</dbReference>
<evidence type="ECO:0000313" key="9">
    <source>
        <dbReference type="Proteomes" id="UP000441399"/>
    </source>
</evidence>
<evidence type="ECO:0000256" key="5">
    <source>
        <dbReference type="ARBA" id="ARBA00023004"/>
    </source>
</evidence>
<comment type="cofactor">
    <cofactor evidence="1">
        <name>Fe cation</name>
        <dbReference type="ChEBI" id="CHEBI:24875"/>
    </cofactor>
</comment>
<proteinExistence type="predicted"/>
<keyword evidence="4 8" id="KW-0560">Oxidoreductase</keyword>
<keyword evidence="5" id="KW-0408">Iron</keyword>
<dbReference type="Gene3D" id="2.102.10.10">
    <property type="entry name" value="Rieske [2Fe-2S] iron-sulphur domain"/>
    <property type="match status" value="1"/>
</dbReference>
<name>A0A5S9PP42_9GAMM</name>